<keyword evidence="7" id="KW-0449">Lipoprotein</keyword>
<dbReference type="EMBL" id="JAUEPT010000001">
    <property type="protein sequence ID" value="KAK0456298.1"/>
    <property type="molecule type" value="Genomic_DNA"/>
</dbReference>
<feature type="chain" id="PRO_5041207547" description="Copper acquisition factor BIM1-like domain-containing protein" evidence="10">
    <location>
        <begin position="21"/>
        <end position="216"/>
    </location>
</feature>
<feature type="signal peptide" evidence="10">
    <location>
        <begin position="1"/>
        <end position="20"/>
    </location>
</feature>
<evidence type="ECO:0000256" key="2">
    <source>
        <dbReference type="ARBA" id="ARBA00022475"/>
    </source>
</evidence>
<dbReference type="InterPro" id="IPR046936">
    <property type="entry name" value="BIM1-like"/>
</dbReference>
<sequence length="216" mass="22541">MNMQLAFLGLLAFWAGVTRAHFRLLYPPPRGVFVSDNEPNFCGGYTNAVSNRSQFPLSGGFFSLSTGHTGFTAGVLLSTAQNPTSFDNFTSNGEQQLVRPWAREANGGTFCIPLPLNSTGITGVEDGANVTIQIVLDGSDGSLYQCADLTLSSSYEIPSNVTCSNTTTTTTSTTNSASSTTTSAASQSTDSSALGTSISLIYTAVTVLAAAILTFI</sequence>
<dbReference type="PANTHER" id="PTHR34992">
    <property type="entry name" value="HYPHAL ANASTAMOSIS-7 PROTEIN"/>
    <property type="match status" value="1"/>
</dbReference>
<accession>A0AA39KCM1</accession>
<keyword evidence="9" id="KW-0812">Transmembrane</keyword>
<evidence type="ECO:0000256" key="1">
    <source>
        <dbReference type="ARBA" id="ARBA00004609"/>
    </source>
</evidence>
<name>A0AA39KCM1_9AGAR</name>
<dbReference type="Proteomes" id="UP001175226">
    <property type="component" value="Unassembled WGS sequence"/>
</dbReference>
<dbReference type="CDD" id="cd21176">
    <property type="entry name" value="LPMO_auxiliary-like"/>
    <property type="match status" value="1"/>
</dbReference>
<evidence type="ECO:0000313" key="12">
    <source>
        <dbReference type="EMBL" id="KAK0456298.1"/>
    </source>
</evidence>
<reference evidence="12" key="1">
    <citation type="submission" date="2023-06" db="EMBL/GenBank/DDBJ databases">
        <authorList>
            <consortium name="Lawrence Berkeley National Laboratory"/>
            <person name="Ahrendt S."/>
            <person name="Sahu N."/>
            <person name="Indic B."/>
            <person name="Wong-Bajracharya J."/>
            <person name="Merenyi Z."/>
            <person name="Ke H.-M."/>
            <person name="Monk M."/>
            <person name="Kocsube S."/>
            <person name="Drula E."/>
            <person name="Lipzen A."/>
            <person name="Balint B."/>
            <person name="Henrissat B."/>
            <person name="Andreopoulos B."/>
            <person name="Martin F.M."/>
            <person name="Harder C.B."/>
            <person name="Rigling D."/>
            <person name="Ford K.L."/>
            <person name="Foster G.D."/>
            <person name="Pangilinan J."/>
            <person name="Papanicolaou A."/>
            <person name="Barry K."/>
            <person name="LaButti K."/>
            <person name="Viragh M."/>
            <person name="Koriabine M."/>
            <person name="Yan M."/>
            <person name="Riley R."/>
            <person name="Champramary S."/>
            <person name="Plett K.L."/>
            <person name="Tsai I.J."/>
            <person name="Slot J."/>
            <person name="Sipos G."/>
            <person name="Plett J."/>
            <person name="Nagy L.G."/>
            <person name="Grigoriev I.V."/>
        </authorList>
    </citation>
    <scope>NUCLEOTIDE SEQUENCE</scope>
    <source>
        <strain evidence="12">FPL87.14</strain>
    </source>
</reference>
<keyword evidence="13" id="KW-1185">Reference proteome</keyword>
<keyword evidence="2" id="KW-1003">Cell membrane</keyword>
<gene>
    <name evidence="12" type="ORF">EV421DRAFT_45283</name>
</gene>
<dbReference type="GO" id="GO:0098552">
    <property type="term" value="C:side of membrane"/>
    <property type="evidence" value="ECO:0007669"/>
    <property type="project" value="UniProtKB-KW"/>
</dbReference>
<comment type="caution">
    <text evidence="12">The sequence shown here is derived from an EMBL/GenBank/DDBJ whole genome shotgun (WGS) entry which is preliminary data.</text>
</comment>
<dbReference type="InterPro" id="IPR046530">
    <property type="entry name" value="BIM1-like_dom"/>
</dbReference>
<organism evidence="12 13">
    <name type="scientific">Armillaria borealis</name>
    <dbReference type="NCBI Taxonomy" id="47425"/>
    <lineage>
        <taxon>Eukaryota</taxon>
        <taxon>Fungi</taxon>
        <taxon>Dikarya</taxon>
        <taxon>Basidiomycota</taxon>
        <taxon>Agaricomycotina</taxon>
        <taxon>Agaricomycetes</taxon>
        <taxon>Agaricomycetidae</taxon>
        <taxon>Agaricales</taxon>
        <taxon>Marasmiineae</taxon>
        <taxon>Physalacriaceae</taxon>
        <taxon>Armillaria</taxon>
    </lineage>
</organism>
<keyword evidence="5 9" id="KW-0472">Membrane</keyword>
<protein>
    <recommendedName>
        <fullName evidence="11">Copper acquisition factor BIM1-like domain-containing protein</fullName>
    </recommendedName>
</protein>
<evidence type="ECO:0000256" key="10">
    <source>
        <dbReference type="SAM" id="SignalP"/>
    </source>
</evidence>
<evidence type="ECO:0000256" key="4">
    <source>
        <dbReference type="ARBA" id="ARBA00022729"/>
    </source>
</evidence>
<dbReference type="Pfam" id="PF20238">
    <property type="entry name" value="BIM1-like_dom"/>
    <property type="match status" value="1"/>
</dbReference>
<evidence type="ECO:0000256" key="9">
    <source>
        <dbReference type="SAM" id="Phobius"/>
    </source>
</evidence>
<keyword evidence="4 10" id="KW-0732">Signal</keyword>
<evidence type="ECO:0000313" key="13">
    <source>
        <dbReference type="Proteomes" id="UP001175226"/>
    </source>
</evidence>
<evidence type="ECO:0000256" key="8">
    <source>
        <dbReference type="SAM" id="MobiDB-lite"/>
    </source>
</evidence>
<dbReference type="AlphaFoldDB" id="A0AA39KCM1"/>
<feature type="domain" description="Copper acquisition factor BIM1-like" evidence="11">
    <location>
        <begin position="19"/>
        <end position="167"/>
    </location>
</feature>
<keyword evidence="3" id="KW-0336">GPI-anchor</keyword>
<evidence type="ECO:0000259" key="11">
    <source>
        <dbReference type="Pfam" id="PF20238"/>
    </source>
</evidence>
<feature type="transmembrane region" description="Helical" evidence="9">
    <location>
        <begin position="193"/>
        <end position="215"/>
    </location>
</feature>
<evidence type="ECO:0000256" key="6">
    <source>
        <dbReference type="ARBA" id="ARBA00023180"/>
    </source>
</evidence>
<keyword evidence="6" id="KW-0325">Glycoprotein</keyword>
<proteinExistence type="predicted"/>
<evidence type="ECO:0000256" key="3">
    <source>
        <dbReference type="ARBA" id="ARBA00022622"/>
    </source>
</evidence>
<feature type="region of interest" description="Disordered" evidence="8">
    <location>
        <begin position="163"/>
        <end position="190"/>
    </location>
</feature>
<evidence type="ECO:0000256" key="5">
    <source>
        <dbReference type="ARBA" id="ARBA00023136"/>
    </source>
</evidence>
<dbReference type="GO" id="GO:0005886">
    <property type="term" value="C:plasma membrane"/>
    <property type="evidence" value="ECO:0007669"/>
    <property type="project" value="UniProtKB-SubCell"/>
</dbReference>
<comment type="subcellular location">
    <subcellularLocation>
        <location evidence="1">Cell membrane</location>
        <topology evidence="1">Lipid-anchor</topology>
        <topology evidence="1">GPI-anchor</topology>
    </subcellularLocation>
</comment>
<keyword evidence="9" id="KW-1133">Transmembrane helix</keyword>
<evidence type="ECO:0000256" key="7">
    <source>
        <dbReference type="ARBA" id="ARBA00023288"/>
    </source>
</evidence>